<reference evidence="7 8" key="1">
    <citation type="submission" date="2017-10" db="EMBL/GenBank/DDBJ databases">
        <title>Two draft genome sequences of Pusillimonas sp. strains isolated from a nitrate- and radionuclide-contaminated groundwater in Russia.</title>
        <authorList>
            <person name="Grouzdev D.S."/>
            <person name="Tourova T.P."/>
            <person name="Goeva M.A."/>
            <person name="Babich T.L."/>
            <person name="Sokolova D.S."/>
            <person name="Abdullin R."/>
            <person name="Poltaraus A.B."/>
            <person name="Toshchakov S.V."/>
            <person name="Nazina T.N."/>
        </authorList>
    </citation>
    <scope>NUCLEOTIDE SEQUENCE [LARGE SCALE GENOMIC DNA]</scope>
    <source>
        <strain evidence="7 8">JR1/69-3-13</strain>
    </source>
</reference>
<dbReference type="SUPFAM" id="SSF53850">
    <property type="entry name" value="Periplasmic binding protein-like II"/>
    <property type="match status" value="1"/>
</dbReference>
<comment type="similarity">
    <text evidence="1">Belongs to the LysR transcriptional regulatory family.</text>
</comment>
<dbReference type="Proteomes" id="UP000234190">
    <property type="component" value="Unassembled WGS sequence"/>
</dbReference>
<name>A0A2N4TZJ8_9BURK</name>
<gene>
    <name evidence="7" type="ORF">CR159_19570</name>
</gene>
<proteinExistence type="inferred from homology"/>
<evidence type="ECO:0000313" key="7">
    <source>
        <dbReference type="EMBL" id="PLC48193.1"/>
    </source>
</evidence>
<dbReference type="Gene3D" id="3.40.190.10">
    <property type="entry name" value="Periplasmic binding protein-like II"/>
    <property type="match status" value="2"/>
</dbReference>
<dbReference type="EMBL" id="PDNW01000025">
    <property type="protein sequence ID" value="PLC48193.1"/>
    <property type="molecule type" value="Genomic_DNA"/>
</dbReference>
<keyword evidence="8" id="KW-1185">Reference proteome</keyword>
<dbReference type="GO" id="GO:0003677">
    <property type="term" value="F:DNA binding"/>
    <property type="evidence" value="ECO:0007669"/>
    <property type="project" value="UniProtKB-KW"/>
</dbReference>
<dbReference type="GO" id="GO:0003700">
    <property type="term" value="F:DNA-binding transcription factor activity"/>
    <property type="evidence" value="ECO:0007669"/>
    <property type="project" value="InterPro"/>
</dbReference>
<dbReference type="SUPFAM" id="SSF46785">
    <property type="entry name" value="Winged helix' DNA-binding domain"/>
    <property type="match status" value="1"/>
</dbReference>
<keyword evidence="2" id="KW-0805">Transcription regulation</keyword>
<evidence type="ECO:0000256" key="1">
    <source>
        <dbReference type="ARBA" id="ARBA00009437"/>
    </source>
</evidence>
<dbReference type="InterPro" id="IPR036390">
    <property type="entry name" value="WH_DNA-bd_sf"/>
</dbReference>
<dbReference type="GO" id="GO:2000142">
    <property type="term" value="P:regulation of DNA-templated transcription initiation"/>
    <property type="evidence" value="ECO:0007669"/>
    <property type="project" value="TreeGrafter"/>
</dbReference>
<evidence type="ECO:0000313" key="8">
    <source>
        <dbReference type="Proteomes" id="UP000234190"/>
    </source>
</evidence>
<dbReference type="PANTHER" id="PTHR30293:SF0">
    <property type="entry name" value="NITROGEN ASSIMILATION REGULATORY PROTEIN NAC"/>
    <property type="match status" value="1"/>
</dbReference>
<protein>
    <submittedName>
        <fullName evidence="7">LysR family transcriptional regulator</fullName>
    </submittedName>
</protein>
<evidence type="ECO:0000256" key="2">
    <source>
        <dbReference type="ARBA" id="ARBA00023015"/>
    </source>
</evidence>
<keyword evidence="4" id="KW-0010">Activator</keyword>
<keyword evidence="5" id="KW-0804">Transcription</keyword>
<dbReference type="FunFam" id="1.10.10.10:FF:000001">
    <property type="entry name" value="LysR family transcriptional regulator"/>
    <property type="match status" value="1"/>
</dbReference>
<dbReference type="InterPro" id="IPR036388">
    <property type="entry name" value="WH-like_DNA-bd_sf"/>
</dbReference>
<feature type="domain" description="HTH lysR-type" evidence="6">
    <location>
        <begin position="26"/>
        <end position="83"/>
    </location>
</feature>
<keyword evidence="3" id="KW-0238">DNA-binding</keyword>
<comment type="caution">
    <text evidence="7">The sequence shown here is derived from an EMBL/GenBank/DDBJ whole genome shotgun (WGS) entry which is preliminary data.</text>
</comment>
<dbReference type="InterPro" id="IPR000847">
    <property type="entry name" value="LysR_HTH_N"/>
</dbReference>
<organism evidence="7 8">
    <name type="scientific">Pollutimonas subterranea</name>
    <dbReference type="NCBI Taxonomy" id="2045210"/>
    <lineage>
        <taxon>Bacteria</taxon>
        <taxon>Pseudomonadati</taxon>
        <taxon>Pseudomonadota</taxon>
        <taxon>Betaproteobacteria</taxon>
        <taxon>Burkholderiales</taxon>
        <taxon>Alcaligenaceae</taxon>
        <taxon>Pollutimonas</taxon>
    </lineage>
</organism>
<evidence type="ECO:0000256" key="4">
    <source>
        <dbReference type="ARBA" id="ARBA00023159"/>
    </source>
</evidence>
<dbReference type="Pfam" id="PF00126">
    <property type="entry name" value="HTH_1"/>
    <property type="match status" value="1"/>
</dbReference>
<evidence type="ECO:0000259" key="6">
    <source>
        <dbReference type="PROSITE" id="PS50931"/>
    </source>
</evidence>
<dbReference type="Pfam" id="PF03466">
    <property type="entry name" value="LysR_substrate"/>
    <property type="match status" value="1"/>
</dbReference>
<dbReference type="PRINTS" id="PR00039">
    <property type="entry name" value="HTHLYSR"/>
</dbReference>
<dbReference type="InterPro" id="IPR005119">
    <property type="entry name" value="LysR_subst-bd"/>
</dbReference>
<accession>A0A2N4TZJ8</accession>
<dbReference type="Gene3D" id="1.10.10.10">
    <property type="entry name" value="Winged helix-like DNA-binding domain superfamily/Winged helix DNA-binding domain"/>
    <property type="match status" value="1"/>
</dbReference>
<evidence type="ECO:0000256" key="3">
    <source>
        <dbReference type="ARBA" id="ARBA00023125"/>
    </source>
</evidence>
<evidence type="ECO:0000256" key="5">
    <source>
        <dbReference type="ARBA" id="ARBA00023163"/>
    </source>
</evidence>
<sequence>MQCGDAGGSPGQIAGIRVEAMAPMKFSLRNLELVLLVAEYSSVTRAAQLLGTTQSFVSKQIVRLEEDWGDRLFERTGRGMRLTSFGETILPQVRALLAQAQQLNNSITENAGVPAGNVRVGVVPSMSPRLLPRLVADIQQCAPAVRLMVLESFTGVLEEKLTTGELDVAVMNRYQAKRDHEDVLGYVDTMLIGKPGSPVLAETDVKFERIHRLPLVVPPLPDGMRVFLNREADAQHIEINIRLEINTISALTRIAASGQAFTFLPLLAVSDEVRSGKLAASRIVEPEMVRTISLGLNQHQPLSRAARLVAHRVRELMSELLE</sequence>
<dbReference type="PANTHER" id="PTHR30293">
    <property type="entry name" value="TRANSCRIPTIONAL REGULATORY PROTEIN NAC-RELATED"/>
    <property type="match status" value="1"/>
</dbReference>
<dbReference type="AlphaFoldDB" id="A0A2N4TZJ8"/>
<dbReference type="PROSITE" id="PS50931">
    <property type="entry name" value="HTH_LYSR"/>
    <property type="match status" value="1"/>
</dbReference>